<dbReference type="RefSeq" id="WP_380975144.1">
    <property type="nucleotide sequence ID" value="NZ_JBHTEF010000001.1"/>
</dbReference>
<feature type="region of interest" description="Disordered" evidence="4">
    <location>
        <begin position="238"/>
        <end position="263"/>
    </location>
</feature>
<keyword evidence="3" id="KW-0326">Glycosidase</keyword>
<dbReference type="Gene3D" id="1.50.10.10">
    <property type="match status" value="1"/>
</dbReference>
<name>A0ABW2SP79_9ACTO</name>
<accession>A0ABW2SP79</accession>
<feature type="domain" description="Mannosylglycerate hydrolase MGH1-like glycoside hydrolase" evidence="5">
    <location>
        <begin position="190"/>
        <end position="530"/>
    </location>
</feature>
<evidence type="ECO:0000256" key="2">
    <source>
        <dbReference type="ARBA" id="ARBA00022801"/>
    </source>
</evidence>
<evidence type="ECO:0000256" key="1">
    <source>
        <dbReference type="ARBA" id="ARBA00010833"/>
    </source>
</evidence>
<keyword evidence="2" id="KW-0378">Hydrolase</keyword>
<dbReference type="SUPFAM" id="SSF48208">
    <property type="entry name" value="Six-hairpin glycosidases"/>
    <property type="match status" value="1"/>
</dbReference>
<protein>
    <submittedName>
        <fullName evidence="6">Amylo-alpha-1,6-glucosidase</fullName>
    </submittedName>
</protein>
<evidence type="ECO:0000256" key="3">
    <source>
        <dbReference type="ARBA" id="ARBA00023295"/>
    </source>
</evidence>
<comment type="similarity">
    <text evidence="1">Belongs to the glycosyl hydrolase 63 family.</text>
</comment>
<evidence type="ECO:0000259" key="5">
    <source>
        <dbReference type="Pfam" id="PF22422"/>
    </source>
</evidence>
<reference evidence="7" key="1">
    <citation type="journal article" date="2019" name="Int. J. Syst. Evol. Microbiol.">
        <title>The Global Catalogue of Microorganisms (GCM) 10K type strain sequencing project: providing services to taxonomists for standard genome sequencing and annotation.</title>
        <authorList>
            <consortium name="The Broad Institute Genomics Platform"/>
            <consortium name="The Broad Institute Genome Sequencing Center for Infectious Disease"/>
            <person name="Wu L."/>
            <person name="Ma J."/>
        </authorList>
    </citation>
    <scope>NUCLEOTIDE SEQUENCE [LARGE SCALE GENOMIC DNA]</scope>
    <source>
        <strain evidence="7">CCUG 56698</strain>
    </source>
</reference>
<sequence>MPTALPFVDLERVPFTAPGSRFVVRRSRGRIEILHVRYEVPIDQCVAARIDCVTDGRIRALGGHLEVDAVRIAILGEEVRVLGPGCRVESADDGAPDVRVAAAPARTVLSGAGARRSELGDSEFVEAADSVVGRWMDRLPAVAGGRTEMARQCWWVLGANTLEIAVPGGAAEQGAPRRRTVVVPSKMGYVALWQWDAYFIAIGLRSGAPELALEQLETAFGACEDGQLPDVVHDGGVLASSRDLPPADRERLEASGSRSGDHGVVPLTKPPLGAWAADRVLEALPADRRRRLMARWFPVLTANQDWWFRVGDSDGDGVPEYAHPYSSGLDDSPIFDGAFPVVTPDLLAYLVVQDEVLARWADDLGDAVPGARRIGESCRARSASTRRALDGLWDPRRQMFEARDAGGPGALPRTIVSLLACFAGGLPDDRMRGLIADIEDEHRFAGAWPLATVSRDERDFEPQTMWRGPVWINTNYLVAEGLERCGHPQRARRLRRATLDLVERAGGPVEYMDPRTGNRPPAAAANFSWSAALYLDLAVREAAEPPR</sequence>
<dbReference type="PANTHER" id="PTHR10412:SF11">
    <property type="entry name" value="MANNOSYL-OLIGOSACCHARIDE GLUCOSIDASE"/>
    <property type="match status" value="1"/>
</dbReference>
<evidence type="ECO:0000313" key="7">
    <source>
        <dbReference type="Proteomes" id="UP001596527"/>
    </source>
</evidence>
<organism evidence="6 7">
    <name type="scientific">Schaalia naturae</name>
    <dbReference type="NCBI Taxonomy" id="635203"/>
    <lineage>
        <taxon>Bacteria</taxon>
        <taxon>Bacillati</taxon>
        <taxon>Actinomycetota</taxon>
        <taxon>Actinomycetes</taxon>
        <taxon>Actinomycetales</taxon>
        <taxon>Actinomycetaceae</taxon>
        <taxon>Schaalia</taxon>
    </lineage>
</organism>
<proteinExistence type="inferred from homology"/>
<dbReference type="EMBL" id="JBHTEF010000001">
    <property type="protein sequence ID" value="MFC7581655.1"/>
    <property type="molecule type" value="Genomic_DNA"/>
</dbReference>
<evidence type="ECO:0000256" key="4">
    <source>
        <dbReference type="SAM" id="MobiDB-lite"/>
    </source>
</evidence>
<dbReference type="InterPro" id="IPR054491">
    <property type="entry name" value="MGH1-like_GH"/>
</dbReference>
<comment type="caution">
    <text evidence="6">The sequence shown here is derived from an EMBL/GenBank/DDBJ whole genome shotgun (WGS) entry which is preliminary data.</text>
</comment>
<gene>
    <name evidence="6" type="ORF">ACFQWG_10665</name>
</gene>
<dbReference type="InterPro" id="IPR012341">
    <property type="entry name" value="6hp_glycosidase-like_sf"/>
</dbReference>
<dbReference type="InterPro" id="IPR008928">
    <property type="entry name" value="6-hairpin_glycosidase_sf"/>
</dbReference>
<dbReference type="Proteomes" id="UP001596527">
    <property type="component" value="Unassembled WGS sequence"/>
</dbReference>
<evidence type="ECO:0000313" key="6">
    <source>
        <dbReference type="EMBL" id="MFC7581655.1"/>
    </source>
</evidence>
<dbReference type="InterPro" id="IPR004888">
    <property type="entry name" value="Glycoside_hydrolase_63"/>
</dbReference>
<keyword evidence="7" id="KW-1185">Reference proteome</keyword>
<dbReference type="Pfam" id="PF22422">
    <property type="entry name" value="MGH1-like_GH"/>
    <property type="match status" value="1"/>
</dbReference>
<dbReference type="PANTHER" id="PTHR10412">
    <property type="entry name" value="MANNOSYL-OLIGOSACCHARIDE GLUCOSIDASE"/>
    <property type="match status" value="1"/>
</dbReference>